<reference evidence="16 17" key="1">
    <citation type="submission" date="2018-09" db="EMBL/GenBank/DDBJ databases">
        <title>Nocardia yunnanensis sp. nov., an actinomycete isolated from a soil sample.</title>
        <authorList>
            <person name="Zhang J."/>
        </authorList>
    </citation>
    <scope>NUCLEOTIDE SEQUENCE [LARGE SCALE GENOMIC DNA]</scope>
    <source>
        <strain evidence="16 17">CFHS0054</strain>
    </source>
</reference>
<dbReference type="Pfam" id="PF17689">
    <property type="entry name" value="Arabino_trans_N"/>
    <property type="match status" value="1"/>
</dbReference>
<evidence type="ECO:0000256" key="10">
    <source>
        <dbReference type="ARBA" id="ARBA00023316"/>
    </source>
</evidence>
<keyword evidence="7 12" id="KW-0812">Transmembrane</keyword>
<keyword evidence="5" id="KW-0328">Glycosyltransferase</keyword>
<evidence type="ECO:0000256" key="8">
    <source>
        <dbReference type="ARBA" id="ARBA00022989"/>
    </source>
</evidence>
<feature type="transmembrane region" description="Helical" evidence="12">
    <location>
        <begin position="571"/>
        <end position="592"/>
    </location>
</feature>
<evidence type="ECO:0000256" key="5">
    <source>
        <dbReference type="ARBA" id="ARBA00022676"/>
    </source>
</evidence>
<comment type="function">
    <text evidence="1">Arabinosyl transferase responsible for the polymerization of arabinose into the arabinan of arabinogalactan.</text>
</comment>
<evidence type="ECO:0000256" key="6">
    <source>
        <dbReference type="ARBA" id="ARBA00022679"/>
    </source>
</evidence>
<dbReference type="GO" id="GO:0005886">
    <property type="term" value="C:plasma membrane"/>
    <property type="evidence" value="ECO:0007669"/>
    <property type="project" value="UniProtKB-SubCell"/>
</dbReference>
<sequence>MPGPDGEGIGCEGGQGGAADGEFRLGSSVVTDVLEKAGQDSAGSAGAEPERRIRGGWARPLALIAGLVAVLAALAVPLLPVKVDHTIVTWPQGNSTQSIEAPLVSYAPLTFDATIPCTAVTQLGAKGGTLAATAPNGAPDLERYGFVARVTAAATADGVSTPGKLEAITHHKTLVSIPTDQLPAGCALTVHSDMTATTATLTGATVAPVTLNGDYRPQLVGVFSDLTVSDGATVTAQVDSRFTSTPSTLKRVAIWTAILATLVALFALHRLDRLDGRRSRRFLPRHWWSLEPVDAVVLGTLILWHFIGATTSDDGYQYGMGRASIHAGYMANYFGYLGVPETPVGTPYYDLIGHMAQISPASIWMRLPALLCGITIWLVLSREVIPRLGARIRRDRIAVWTGALGFLAVWLPYNNGLRPEPLVALGLLLTWVSVERAIATGRLLPYGSAITVGAFSCTVGPSGIICFAPLLAGVRPVWRIIDRRASELSRPVPPGASGLTVLRARFGAYLTLAVPLLAAGAVVLSIMFADQPLSSMFEMRRVHDLIGPNVHWDGEYIRYQYLFMPTIDGSLARRFGMLAFWIGLLVCTFVLLRKGGRIPFTAPGPVKRVLGTGVGVMLLMMTTPTKWTHHNGIYAGIAGVVAVLAAVAVGPRVLRSPRNRALFAAVMAFVLAVSFSSLNGWWYVSNWSISWNDKSPVLAGIGFDKIFLALALLLLGLAGWFHIRAPHRPGPHRISKAGWRFVALPPLTVAAAFMVLFEVASLAKGAIVQYPAYSLARSNVDSLLGKPCGLANDVLVEQDPNKGMLKPIDGDALGTFTANAIGFSPKGVGDLRADDEADNGGNVASAVSGRSSTTVDGTTTAPLPFGLDANTPMLGSNNSAESVSTLTTGWYSLPAQDRAGIIAVTAAGRIRSVDKDGVVTPGQSVEVEYGVPGANGEVAAQGRVTPIDIGPAPSWRNLRVPLSEIPPQATAIRLIAEDRDSDAKQWVALTPPRIPQTVTLQDFVGKDKPVLLDWEVGLQFPCQRPFDHLDGIAEVPDYRILPDRGGAAMTTLWQSHDGGGALGWSSMLLKPVTYATFLSDDPRRDWGELQKLERIDNSAQTAKPVVTTDTRSGLYSPGPINVTGWQ</sequence>
<evidence type="ECO:0000256" key="9">
    <source>
        <dbReference type="ARBA" id="ARBA00023136"/>
    </source>
</evidence>
<evidence type="ECO:0000256" key="3">
    <source>
        <dbReference type="ARBA" id="ARBA00008195"/>
    </source>
</evidence>
<dbReference type="Pfam" id="PF14896">
    <property type="entry name" value="Arabino_trans_C"/>
    <property type="match status" value="1"/>
</dbReference>
<feature type="transmembrane region" description="Helical" evidence="12">
    <location>
        <begin position="696"/>
        <end position="721"/>
    </location>
</feature>
<evidence type="ECO:0000256" key="12">
    <source>
        <dbReference type="SAM" id="Phobius"/>
    </source>
</evidence>
<evidence type="ECO:0000256" key="2">
    <source>
        <dbReference type="ARBA" id="ARBA00004651"/>
    </source>
</evidence>
<keyword evidence="8 12" id="KW-1133">Transmembrane helix</keyword>
<keyword evidence="9 12" id="KW-0472">Membrane</keyword>
<feature type="transmembrane region" description="Helical" evidence="12">
    <location>
        <begin position="450"/>
        <end position="474"/>
    </location>
</feature>
<dbReference type="Gene3D" id="2.60.120.610">
    <property type="entry name" value="arabinofuranosyltransferase like domain"/>
    <property type="match status" value="1"/>
</dbReference>
<evidence type="ECO:0000313" key="16">
    <source>
        <dbReference type="EMBL" id="AYF75615.1"/>
    </source>
</evidence>
<comment type="similarity">
    <text evidence="3">Belongs to the emb family.</text>
</comment>
<feature type="transmembrane region" description="Helical" evidence="12">
    <location>
        <begin position="252"/>
        <end position="268"/>
    </location>
</feature>
<feature type="region of interest" description="Disordered" evidence="11">
    <location>
        <begin position="1106"/>
        <end position="1126"/>
    </location>
</feature>
<protein>
    <submittedName>
        <fullName evidence="16">Arabinosyltransferase</fullName>
    </submittedName>
</protein>
<dbReference type="EMBL" id="CP032568">
    <property type="protein sequence ID" value="AYF75615.1"/>
    <property type="molecule type" value="Genomic_DNA"/>
</dbReference>
<dbReference type="InterPro" id="IPR027451">
    <property type="entry name" value="EmbABC_dom1"/>
</dbReference>
<feature type="domain" description="Arabinosyltransferas concanavalin like" evidence="15">
    <location>
        <begin position="84"/>
        <end position="241"/>
    </location>
</feature>
<feature type="transmembrane region" description="Helical" evidence="12">
    <location>
        <begin position="741"/>
        <end position="763"/>
    </location>
</feature>
<feature type="region of interest" description="Disordered" evidence="11">
    <location>
        <begin position="832"/>
        <end position="866"/>
    </location>
</feature>
<evidence type="ECO:0000259" key="13">
    <source>
        <dbReference type="Pfam" id="PF04602"/>
    </source>
</evidence>
<dbReference type="InterPro" id="IPR032731">
    <property type="entry name" value="Arabino_trans_C"/>
</dbReference>
<organism evidence="16 17">
    <name type="scientific">Nocardia yunnanensis</name>
    <dbReference type="NCBI Taxonomy" id="2382165"/>
    <lineage>
        <taxon>Bacteria</taxon>
        <taxon>Bacillati</taxon>
        <taxon>Actinomycetota</taxon>
        <taxon>Actinomycetes</taxon>
        <taxon>Mycobacteriales</taxon>
        <taxon>Nocardiaceae</taxon>
        <taxon>Nocardia</taxon>
    </lineage>
</organism>
<dbReference type="AlphaFoldDB" id="A0A386ZG85"/>
<comment type="subcellular location">
    <subcellularLocation>
        <location evidence="2">Cell membrane</location>
        <topology evidence="2">Multi-pass membrane protein</topology>
    </subcellularLocation>
</comment>
<evidence type="ECO:0000256" key="4">
    <source>
        <dbReference type="ARBA" id="ARBA00022475"/>
    </source>
</evidence>
<feature type="compositionally biased region" description="Polar residues" evidence="11">
    <location>
        <begin position="848"/>
        <end position="861"/>
    </location>
</feature>
<dbReference type="GO" id="GO:0052636">
    <property type="term" value="F:arabinosyltransferase activity"/>
    <property type="evidence" value="ECO:0007669"/>
    <property type="project" value="InterPro"/>
</dbReference>
<evidence type="ECO:0000313" key="17">
    <source>
        <dbReference type="Proteomes" id="UP000267164"/>
    </source>
</evidence>
<keyword evidence="4" id="KW-1003">Cell membrane</keyword>
<evidence type="ECO:0000259" key="15">
    <source>
        <dbReference type="Pfam" id="PF17689"/>
    </source>
</evidence>
<dbReference type="InterPro" id="IPR042486">
    <property type="entry name" value="Arabino_trans_C_2"/>
</dbReference>
<keyword evidence="10" id="KW-0961">Cell wall biogenesis/degradation</keyword>
<keyword evidence="17" id="KW-1185">Reference proteome</keyword>
<dbReference type="InterPro" id="IPR007680">
    <property type="entry name" value="Arabino_trans_central"/>
</dbReference>
<feature type="transmembrane region" description="Helical" evidence="12">
    <location>
        <begin position="397"/>
        <end position="413"/>
    </location>
</feature>
<feature type="transmembrane region" description="Helical" evidence="12">
    <location>
        <begin position="661"/>
        <end position="684"/>
    </location>
</feature>
<dbReference type="Gene3D" id="3.40.190.160">
    <property type="match status" value="1"/>
</dbReference>
<dbReference type="Gene3D" id="2.60.120.940">
    <property type="entry name" value="EmbC, C-terminal domain, subdomain 2"/>
    <property type="match status" value="1"/>
</dbReference>
<evidence type="ECO:0000256" key="1">
    <source>
        <dbReference type="ARBA" id="ARBA00003001"/>
    </source>
</evidence>
<feature type="transmembrane region" description="Helical" evidence="12">
    <location>
        <begin position="604"/>
        <end position="621"/>
    </location>
</feature>
<proteinExistence type="inferred from homology"/>
<dbReference type="GO" id="GO:0071555">
    <property type="term" value="P:cell wall organization"/>
    <property type="evidence" value="ECO:0007669"/>
    <property type="project" value="UniProtKB-KW"/>
</dbReference>
<keyword evidence="6 16" id="KW-0808">Transferase</keyword>
<dbReference type="KEGG" id="nyu:D7D52_19120"/>
<dbReference type="OrthoDB" id="3584570at2"/>
<feature type="region of interest" description="Disordered" evidence="11">
    <location>
        <begin position="1"/>
        <end position="22"/>
    </location>
</feature>
<feature type="compositionally biased region" description="Gly residues" evidence="11">
    <location>
        <begin position="1"/>
        <end position="19"/>
    </location>
</feature>
<feature type="transmembrane region" description="Helical" evidence="12">
    <location>
        <begin position="363"/>
        <end position="385"/>
    </location>
</feature>
<dbReference type="Pfam" id="PF04602">
    <property type="entry name" value="Arabinose_trans"/>
    <property type="match status" value="1"/>
</dbReference>
<feature type="transmembrane region" description="Helical" evidence="12">
    <location>
        <begin position="633"/>
        <end position="654"/>
    </location>
</feature>
<evidence type="ECO:0000256" key="7">
    <source>
        <dbReference type="ARBA" id="ARBA00022692"/>
    </source>
</evidence>
<dbReference type="Proteomes" id="UP000267164">
    <property type="component" value="Chromosome"/>
</dbReference>
<evidence type="ECO:0000256" key="11">
    <source>
        <dbReference type="SAM" id="MobiDB-lite"/>
    </source>
</evidence>
<feature type="domain" description="Arabinofuranosyltransferase central" evidence="13">
    <location>
        <begin position="245"/>
        <end position="724"/>
    </location>
</feature>
<name>A0A386ZG85_9NOCA</name>
<feature type="transmembrane region" description="Helical" evidence="12">
    <location>
        <begin position="506"/>
        <end position="529"/>
    </location>
</feature>
<gene>
    <name evidence="16" type="ORF">D7D52_19120</name>
</gene>
<accession>A0A386ZG85</accession>
<dbReference type="InterPro" id="IPR040920">
    <property type="entry name" value="Arabino_trans_N"/>
</dbReference>
<evidence type="ECO:0000259" key="14">
    <source>
        <dbReference type="Pfam" id="PF14896"/>
    </source>
</evidence>
<feature type="transmembrane region" description="Helical" evidence="12">
    <location>
        <begin position="288"/>
        <end position="307"/>
    </location>
</feature>
<dbReference type="GO" id="GO:0071766">
    <property type="term" value="P:Actinobacterium-type cell wall biogenesis"/>
    <property type="evidence" value="ECO:0007669"/>
    <property type="project" value="InterPro"/>
</dbReference>
<feature type="domain" description="Arabinosyltransferase C-terminal" evidence="14">
    <location>
        <begin position="759"/>
        <end position="1121"/>
    </location>
</feature>